<protein>
    <submittedName>
        <fullName evidence="1">Otogelin-like</fullName>
    </submittedName>
</protein>
<reference evidence="1 2" key="1">
    <citation type="journal article" date="2024" name="Proc. Natl. Acad. Sci. U.S.A.">
        <title>The genetic regulatory architecture and epigenomic basis for age-related changes in rattlesnake venom.</title>
        <authorList>
            <person name="Hogan M.P."/>
            <person name="Holding M.L."/>
            <person name="Nystrom G.S."/>
            <person name="Colston T.J."/>
            <person name="Bartlett D.A."/>
            <person name="Mason A.J."/>
            <person name="Ellsworth S.A."/>
            <person name="Rautsaw R.M."/>
            <person name="Lawrence K.C."/>
            <person name="Strickland J.L."/>
            <person name="He B."/>
            <person name="Fraser P."/>
            <person name="Margres M.J."/>
            <person name="Gilbert D.M."/>
            <person name="Gibbs H.L."/>
            <person name="Parkinson C.L."/>
            <person name="Rokyta D.R."/>
        </authorList>
    </citation>
    <scope>NUCLEOTIDE SEQUENCE [LARGE SCALE GENOMIC DNA]</scope>
    <source>
        <strain evidence="1">DRR0105</strain>
    </source>
</reference>
<dbReference type="AlphaFoldDB" id="A0AAW1BCH9"/>
<sequence length="418" mass="46386">MENGSIIDTEPECDKQPSPMCDREAEVIVSVTEEQTCCPKNICECNMTLCSPIIPVCRSTEKLTVRYTPVSCCPQYQCECDMSACPNVTRPECREDQFIVEVKLDDTCCLSYLCVCESCIEPVPECNEEELLAVDLSTAQYCCPHYHCECDCENSTVPSCKLHQVHKPSDGQHSCCGSCINVSCPFYTDNGTLEIYEEGSTWDSNCTKYECAKIGVETVVLGSSVFCPPFNETECVKNGGSVQTYHNGCCKTCKREERICQKIIVRTTVRKEDCISQSPISVASCDGKCPSATIFNVNIDSHLRRTICHRWRNPLLPQTSFVQSGQPSRLLRGVPQSTQRDGEVVKRSWTGGSKGSRENGASLLQGIRRCSQAVSLFPRRAAGGFCAREAAENLLALDEVCRKEIAALFWKHLVSQTK</sequence>
<evidence type="ECO:0000313" key="2">
    <source>
        <dbReference type="Proteomes" id="UP001474421"/>
    </source>
</evidence>
<organism evidence="1 2">
    <name type="scientific">Crotalus adamanteus</name>
    <name type="common">Eastern diamondback rattlesnake</name>
    <dbReference type="NCBI Taxonomy" id="8729"/>
    <lineage>
        <taxon>Eukaryota</taxon>
        <taxon>Metazoa</taxon>
        <taxon>Chordata</taxon>
        <taxon>Craniata</taxon>
        <taxon>Vertebrata</taxon>
        <taxon>Euteleostomi</taxon>
        <taxon>Lepidosauria</taxon>
        <taxon>Squamata</taxon>
        <taxon>Bifurcata</taxon>
        <taxon>Unidentata</taxon>
        <taxon>Episquamata</taxon>
        <taxon>Toxicofera</taxon>
        <taxon>Serpentes</taxon>
        <taxon>Colubroidea</taxon>
        <taxon>Viperidae</taxon>
        <taxon>Crotalinae</taxon>
        <taxon>Crotalus</taxon>
    </lineage>
</organism>
<dbReference type="Proteomes" id="UP001474421">
    <property type="component" value="Unassembled WGS sequence"/>
</dbReference>
<name>A0AAW1BCH9_CROAD</name>
<gene>
    <name evidence="1" type="ORF">NXF25_012752</name>
</gene>
<evidence type="ECO:0000313" key="1">
    <source>
        <dbReference type="EMBL" id="KAK9399733.1"/>
    </source>
</evidence>
<keyword evidence="2" id="KW-1185">Reference proteome</keyword>
<proteinExistence type="predicted"/>
<dbReference type="EMBL" id="JAOTOJ010000006">
    <property type="protein sequence ID" value="KAK9399733.1"/>
    <property type="molecule type" value="Genomic_DNA"/>
</dbReference>
<comment type="caution">
    <text evidence="1">The sequence shown here is derived from an EMBL/GenBank/DDBJ whole genome shotgun (WGS) entry which is preliminary data.</text>
</comment>
<accession>A0AAW1BCH9</accession>